<evidence type="ECO:0008006" key="3">
    <source>
        <dbReference type="Google" id="ProtNLM"/>
    </source>
</evidence>
<organism evidence="1 2">
    <name type="scientific">Puccinia striiformis</name>
    <dbReference type="NCBI Taxonomy" id="27350"/>
    <lineage>
        <taxon>Eukaryota</taxon>
        <taxon>Fungi</taxon>
        <taxon>Dikarya</taxon>
        <taxon>Basidiomycota</taxon>
        <taxon>Pucciniomycotina</taxon>
        <taxon>Pucciniomycetes</taxon>
        <taxon>Pucciniales</taxon>
        <taxon>Pucciniaceae</taxon>
        <taxon>Puccinia</taxon>
    </lineage>
</organism>
<feature type="non-terminal residue" evidence="1">
    <location>
        <position position="1"/>
    </location>
</feature>
<evidence type="ECO:0000313" key="1">
    <source>
        <dbReference type="EMBL" id="POW17649.1"/>
    </source>
</evidence>
<dbReference type="PANTHER" id="PTHR46564:SF1">
    <property type="entry name" value="TRANSPOSASE"/>
    <property type="match status" value="1"/>
</dbReference>
<dbReference type="VEuPathDB" id="FungiDB:PSTT_00356"/>
<evidence type="ECO:0000313" key="2">
    <source>
        <dbReference type="Proteomes" id="UP000239156"/>
    </source>
</evidence>
<accession>A0A2S4W7B2</accession>
<proteinExistence type="predicted"/>
<keyword evidence="2" id="KW-1185">Reference proteome</keyword>
<sequence>IPRTNPYPGPNSILVRDNPKIHKGSQISGICVDAGILLMYLPLYCPELCFSAYKYWLCQTQILADTTKPVWDICETFDEVFTSQLCYSYYGHCGYSVPPQ</sequence>
<dbReference type="PANTHER" id="PTHR46564">
    <property type="entry name" value="TRANSPOSASE"/>
    <property type="match status" value="1"/>
</dbReference>
<comment type="caution">
    <text evidence="1">The sequence shown here is derived from an EMBL/GenBank/DDBJ whole genome shotgun (WGS) entry which is preliminary data.</text>
</comment>
<dbReference type="VEuPathDB" id="FungiDB:PSHT_14664"/>
<dbReference type="EMBL" id="PKSL01000002">
    <property type="protein sequence ID" value="POW17649.1"/>
    <property type="molecule type" value="Genomic_DNA"/>
</dbReference>
<dbReference type="AlphaFoldDB" id="A0A2S4W7B2"/>
<gene>
    <name evidence="1" type="ORF">PSTT_00356</name>
</gene>
<reference evidence="1" key="1">
    <citation type="submission" date="2017-12" db="EMBL/GenBank/DDBJ databases">
        <title>Gene loss provides genomic basis for host adaptation in cereal stripe rust fungi.</title>
        <authorList>
            <person name="Xia C."/>
        </authorList>
    </citation>
    <scope>NUCLEOTIDE SEQUENCE [LARGE SCALE GENOMIC DNA]</scope>
    <source>
        <strain evidence="1">93-210</strain>
    </source>
</reference>
<name>A0A2S4W7B2_9BASI</name>
<dbReference type="Proteomes" id="UP000239156">
    <property type="component" value="Unassembled WGS sequence"/>
</dbReference>
<protein>
    <recommendedName>
        <fullName evidence="3">Tc1-like transposase DDE domain-containing protein</fullName>
    </recommendedName>
</protein>